<dbReference type="STRING" id="33114.A0A2G2XGF5"/>
<dbReference type="EMBL" id="MLFT02000002">
    <property type="protein sequence ID" value="PHT56564.1"/>
    <property type="molecule type" value="Genomic_DNA"/>
</dbReference>
<dbReference type="PANTHER" id="PTHR35546">
    <property type="entry name" value="F-BOX PROTEIN INTERACTION DOMAIN PROTEIN-RELATED"/>
    <property type="match status" value="1"/>
</dbReference>
<dbReference type="SUPFAM" id="SSF81383">
    <property type="entry name" value="F-box domain"/>
    <property type="match status" value="1"/>
</dbReference>
<dbReference type="OrthoDB" id="1916346at2759"/>
<sequence>MAWSNNETVIDRSEESCEDGYNNCCDSSDIYIAVKPRGHGINTLAQFDLRTAAYKKEGNKASEFPVDIILREDMKIKDVAKRHVLPFLPAKSLMKFRAVSKEWNQWIASPLFAYNQSSTFQKLSGYFYQGVGIQGDPPIFLSLQRFANGVPSPSLGFLPEKVEILSSSSGLLLCQGQDSYFVCNPATKEWKKLPPPQYYHGSDPAVVLAVDPEFNIESFYHVIAAVPLLDHPVVCFEIYSSESDSWRCSPFDCLELENKILEGGRSYMKGVAYWNTSSNEVLAFRVKNEIPAVLHVPVIQAEQRGALMQIGDELCYVTAYNDTGDVFVIDIYGGVDMSLKRSVSVNLGRKRSHAQAFGWWIPKDECCEVLPCTDTDTVVIHTDKMIYFYHLRDQKVETLWSPGRVDTHKRFLPYINSLVMVHDGSRE</sequence>
<evidence type="ECO:0000313" key="3">
    <source>
        <dbReference type="Proteomes" id="UP000224567"/>
    </source>
</evidence>
<evidence type="ECO:0000313" key="2">
    <source>
        <dbReference type="EMBL" id="PHT56564.1"/>
    </source>
</evidence>
<dbReference type="Pfam" id="PF24750">
    <property type="entry name" value="b-prop_At3g26010-like"/>
    <property type="match status" value="1"/>
</dbReference>
<dbReference type="AlphaFoldDB" id="A0A2G2XGF5"/>
<evidence type="ECO:0000259" key="1">
    <source>
        <dbReference type="Pfam" id="PF24750"/>
    </source>
</evidence>
<proteinExistence type="predicted"/>
<comment type="caution">
    <text evidence="2">The sequence shown here is derived from an EMBL/GenBank/DDBJ whole genome shotgun (WGS) entry which is preliminary data.</text>
</comment>
<reference evidence="2 3" key="1">
    <citation type="journal article" date="2017" name="Genome Biol.">
        <title>New reference genome sequences of hot pepper reveal the massive evolution of plant disease-resistance genes by retroduplication.</title>
        <authorList>
            <person name="Kim S."/>
            <person name="Park J."/>
            <person name="Yeom S.I."/>
            <person name="Kim Y.M."/>
            <person name="Seo E."/>
            <person name="Kim K.T."/>
            <person name="Kim M.S."/>
            <person name="Lee J.M."/>
            <person name="Cheong K."/>
            <person name="Shin H.S."/>
            <person name="Kim S.B."/>
            <person name="Han K."/>
            <person name="Lee J."/>
            <person name="Park M."/>
            <person name="Lee H.A."/>
            <person name="Lee H.Y."/>
            <person name="Lee Y."/>
            <person name="Oh S."/>
            <person name="Lee J.H."/>
            <person name="Choi E."/>
            <person name="Choi E."/>
            <person name="Lee S.E."/>
            <person name="Jeon J."/>
            <person name="Kim H."/>
            <person name="Choi G."/>
            <person name="Song H."/>
            <person name="Lee J."/>
            <person name="Lee S.C."/>
            <person name="Kwon J.K."/>
            <person name="Lee H.Y."/>
            <person name="Koo N."/>
            <person name="Hong Y."/>
            <person name="Kim R.W."/>
            <person name="Kang W.H."/>
            <person name="Huh J.H."/>
            <person name="Kang B.C."/>
            <person name="Yang T.J."/>
            <person name="Lee Y.H."/>
            <person name="Bennetzen J.L."/>
            <person name="Choi D."/>
        </authorList>
    </citation>
    <scope>NUCLEOTIDE SEQUENCE [LARGE SCALE GENOMIC DNA]</scope>
    <source>
        <strain evidence="3">cv. PBC81</strain>
    </source>
</reference>
<accession>A0A2G2XGF5</accession>
<dbReference type="InterPro" id="IPR017451">
    <property type="entry name" value="F-box-assoc_interact_dom"/>
</dbReference>
<gene>
    <name evidence="2" type="ORF">CQW23_05050</name>
</gene>
<dbReference type="InterPro" id="IPR055290">
    <property type="entry name" value="At3g26010-like"/>
</dbReference>
<keyword evidence="3" id="KW-1185">Reference proteome</keyword>
<organism evidence="2 3">
    <name type="scientific">Capsicum baccatum</name>
    <name type="common">Peruvian pepper</name>
    <dbReference type="NCBI Taxonomy" id="33114"/>
    <lineage>
        <taxon>Eukaryota</taxon>
        <taxon>Viridiplantae</taxon>
        <taxon>Streptophyta</taxon>
        <taxon>Embryophyta</taxon>
        <taxon>Tracheophyta</taxon>
        <taxon>Spermatophyta</taxon>
        <taxon>Magnoliopsida</taxon>
        <taxon>eudicotyledons</taxon>
        <taxon>Gunneridae</taxon>
        <taxon>Pentapetalae</taxon>
        <taxon>asterids</taxon>
        <taxon>lamiids</taxon>
        <taxon>Solanales</taxon>
        <taxon>Solanaceae</taxon>
        <taxon>Solanoideae</taxon>
        <taxon>Capsiceae</taxon>
        <taxon>Capsicum</taxon>
    </lineage>
</organism>
<name>A0A2G2XGF5_CAPBA</name>
<dbReference type="PANTHER" id="PTHR35546:SF25">
    <property type="entry name" value="F-BOX DOMAIN-CONTAINING PROTEIN"/>
    <property type="match status" value="1"/>
</dbReference>
<reference evidence="3" key="2">
    <citation type="journal article" date="2017" name="J. Anim. Genet.">
        <title>Multiple reference genome sequences of hot pepper reveal the massive evolution of plant disease resistance genes by retroduplication.</title>
        <authorList>
            <person name="Kim S."/>
            <person name="Park J."/>
            <person name="Yeom S.-I."/>
            <person name="Kim Y.-M."/>
            <person name="Seo E."/>
            <person name="Kim K.-T."/>
            <person name="Kim M.-S."/>
            <person name="Lee J.M."/>
            <person name="Cheong K."/>
            <person name="Shin H.-S."/>
            <person name="Kim S.-B."/>
            <person name="Han K."/>
            <person name="Lee J."/>
            <person name="Park M."/>
            <person name="Lee H.-A."/>
            <person name="Lee H.-Y."/>
            <person name="Lee Y."/>
            <person name="Oh S."/>
            <person name="Lee J.H."/>
            <person name="Choi E."/>
            <person name="Choi E."/>
            <person name="Lee S.E."/>
            <person name="Jeon J."/>
            <person name="Kim H."/>
            <person name="Choi G."/>
            <person name="Song H."/>
            <person name="Lee J."/>
            <person name="Lee S.-C."/>
            <person name="Kwon J.-K."/>
            <person name="Lee H.-Y."/>
            <person name="Koo N."/>
            <person name="Hong Y."/>
            <person name="Kim R.W."/>
            <person name="Kang W.-H."/>
            <person name="Huh J.H."/>
            <person name="Kang B.-C."/>
            <person name="Yang T.-J."/>
            <person name="Lee Y.-H."/>
            <person name="Bennetzen J.L."/>
            <person name="Choi D."/>
        </authorList>
    </citation>
    <scope>NUCLEOTIDE SEQUENCE [LARGE SCALE GENOMIC DNA]</scope>
    <source>
        <strain evidence="3">cv. PBC81</strain>
    </source>
</reference>
<dbReference type="NCBIfam" id="TIGR01640">
    <property type="entry name" value="F_box_assoc_1"/>
    <property type="match status" value="1"/>
</dbReference>
<protein>
    <recommendedName>
        <fullName evidence="1">F-box protein At3g26010-like beta-propeller domain-containing protein</fullName>
    </recommendedName>
</protein>
<dbReference type="InterPro" id="IPR036047">
    <property type="entry name" value="F-box-like_dom_sf"/>
</dbReference>
<feature type="domain" description="F-box protein At3g26010-like beta-propeller" evidence="1">
    <location>
        <begin position="163"/>
        <end position="279"/>
    </location>
</feature>
<dbReference type="InterPro" id="IPR056592">
    <property type="entry name" value="Beta-prop_At3g26010-like"/>
</dbReference>
<dbReference type="Proteomes" id="UP000224567">
    <property type="component" value="Unassembled WGS sequence"/>
</dbReference>